<proteinExistence type="inferred from homology"/>
<dbReference type="InterPro" id="IPR036188">
    <property type="entry name" value="FAD/NAD-bd_sf"/>
</dbReference>
<dbReference type="EMBL" id="UINC01070812">
    <property type="protein sequence ID" value="SVC05247.1"/>
    <property type="molecule type" value="Genomic_DNA"/>
</dbReference>
<accession>A0A382J1G7</accession>
<evidence type="ECO:0000256" key="1">
    <source>
        <dbReference type="ARBA" id="ARBA00005995"/>
    </source>
</evidence>
<organism evidence="3">
    <name type="scientific">marine metagenome</name>
    <dbReference type="NCBI Taxonomy" id="408172"/>
    <lineage>
        <taxon>unclassified sequences</taxon>
        <taxon>metagenomes</taxon>
        <taxon>ecological metagenomes</taxon>
    </lineage>
</organism>
<dbReference type="InterPro" id="IPR050703">
    <property type="entry name" value="Flavin_MAO"/>
</dbReference>
<protein>
    <recommendedName>
        <fullName evidence="2">Amine oxidase domain-containing protein</fullName>
    </recommendedName>
</protein>
<feature type="non-terminal residue" evidence="3">
    <location>
        <position position="266"/>
    </location>
</feature>
<dbReference type="Pfam" id="PF01593">
    <property type="entry name" value="Amino_oxidase"/>
    <property type="match status" value="1"/>
</dbReference>
<comment type="similarity">
    <text evidence="1">Belongs to the flavin monoamine oxidase family.</text>
</comment>
<sequence>MTCSSAKNVTIIGAGLAGLTAGHLLSKNGFCVTLLEAENLPGGRMSERQINGLRLNTGARWIYSFSHEILDLVKQLDLLKHLQAAPKVPVFADVGGRTFKLRFGPDPRLFFDSLLTPTDKLRCLSLIPDLLRARFRVNPNQLLTAEQFDSESLTQYFAKKGLVRYAKYFVEPIFRGARCWNLADISPAFFLTTGAHMVGGHAYTFDQGIGLLSRTLSSRLNLVYGARVQDLVRLRSGGCRIRYTYNGQLVYREADLVLCAVEGTHL</sequence>
<feature type="domain" description="Amine oxidase" evidence="2">
    <location>
        <begin position="16"/>
        <end position="265"/>
    </location>
</feature>
<dbReference type="PANTHER" id="PTHR43563">
    <property type="entry name" value="AMINE OXIDASE"/>
    <property type="match status" value="1"/>
</dbReference>
<dbReference type="InterPro" id="IPR002937">
    <property type="entry name" value="Amino_oxidase"/>
</dbReference>
<gene>
    <name evidence="3" type="ORF">METZ01_LOCUS258101</name>
</gene>
<evidence type="ECO:0000259" key="2">
    <source>
        <dbReference type="Pfam" id="PF01593"/>
    </source>
</evidence>
<dbReference type="SUPFAM" id="SSF51905">
    <property type="entry name" value="FAD/NAD(P)-binding domain"/>
    <property type="match status" value="1"/>
</dbReference>
<dbReference type="PANTHER" id="PTHR43563:SF1">
    <property type="entry name" value="AMINE OXIDASE [FLAVIN-CONTAINING] B"/>
    <property type="match status" value="1"/>
</dbReference>
<dbReference type="AlphaFoldDB" id="A0A382J1G7"/>
<dbReference type="GO" id="GO:0016491">
    <property type="term" value="F:oxidoreductase activity"/>
    <property type="evidence" value="ECO:0007669"/>
    <property type="project" value="InterPro"/>
</dbReference>
<dbReference type="Gene3D" id="3.50.50.60">
    <property type="entry name" value="FAD/NAD(P)-binding domain"/>
    <property type="match status" value="1"/>
</dbReference>
<evidence type="ECO:0000313" key="3">
    <source>
        <dbReference type="EMBL" id="SVC05247.1"/>
    </source>
</evidence>
<reference evidence="3" key="1">
    <citation type="submission" date="2018-05" db="EMBL/GenBank/DDBJ databases">
        <authorList>
            <person name="Lanie J.A."/>
            <person name="Ng W.-L."/>
            <person name="Kazmierczak K.M."/>
            <person name="Andrzejewski T.M."/>
            <person name="Davidsen T.M."/>
            <person name="Wayne K.J."/>
            <person name="Tettelin H."/>
            <person name="Glass J.I."/>
            <person name="Rusch D."/>
            <person name="Podicherti R."/>
            <person name="Tsui H.-C.T."/>
            <person name="Winkler M.E."/>
        </authorList>
    </citation>
    <scope>NUCLEOTIDE SEQUENCE</scope>
</reference>
<name>A0A382J1G7_9ZZZZ</name>